<name>A0A2L2T7N0_9HYPO</name>
<accession>A0A2L2T7N0</accession>
<sequence length="227" mass="24867">MKLLVAGASGFVGTEIIRQSLQLPQVTTVVAIARKPVSVPDGADPARFKNVVVKAYGDFLSCVADEFKDATACIWTVGITPMAYKSLEPGQARRICLDDTLSGLENMVKFSVKKPFRFIYMSGADVERDQTKTPPLVPEYFLMRGEVENGIFGFEEQNPGLVEVGVARPGLIINDSTDLKEVMARLGKEVTTIRQESVAAALLHQALYGIEKKTLWTDDLKRIAGSQ</sequence>
<dbReference type="Proteomes" id="UP000245910">
    <property type="component" value="Chromosome II"/>
</dbReference>
<dbReference type="InterPro" id="IPR036291">
    <property type="entry name" value="NAD(P)-bd_dom_sf"/>
</dbReference>
<dbReference type="SUPFAM" id="SSF51735">
    <property type="entry name" value="NAD(P)-binding Rossmann-fold domains"/>
    <property type="match status" value="1"/>
</dbReference>
<dbReference type="KEGG" id="fvn:FVRRES_04603"/>
<evidence type="ECO:0008006" key="3">
    <source>
        <dbReference type="Google" id="ProtNLM"/>
    </source>
</evidence>
<dbReference type="AlphaFoldDB" id="A0A2L2T7N0"/>
<dbReference type="EMBL" id="LN649230">
    <property type="protein sequence ID" value="CEI60167.1"/>
    <property type="molecule type" value="Genomic_DNA"/>
</dbReference>
<evidence type="ECO:0000313" key="2">
    <source>
        <dbReference type="Proteomes" id="UP000245910"/>
    </source>
</evidence>
<dbReference type="OrthoDB" id="3535423at2759"/>
<reference evidence="2" key="1">
    <citation type="submission" date="2014-10" db="EMBL/GenBank/DDBJ databases">
        <authorList>
            <person name="King R."/>
        </authorList>
    </citation>
    <scope>NUCLEOTIDE SEQUENCE [LARGE SCALE GENOMIC DNA]</scope>
    <source>
        <strain evidence="2">A3/5</strain>
    </source>
</reference>
<organism evidence="1 2">
    <name type="scientific">Fusarium venenatum</name>
    <dbReference type="NCBI Taxonomy" id="56646"/>
    <lineage>
        <taxon>Eukaryota</taxon>
        <taxon>Fungi</taxon>
        <taxon>Dikarya</taxon>
        <taxon>Ascomycota</taxon>
        <taxon>Pezizomycotina</taxon>
        <taxon>Sordariomycetes</taxon>
        <taxon>Hypocreomycetidae</taxon>
        <taxon>Hypocreales</taxon>
        <taxon>Nectriaceae</taxon>
        <taxon>Fusarium</taxon>
    </lineage>
</organism>
<dbReference type="GeneID" id="37256242"/>
<proteinExistence type="predicted"/>
<evidence type="ECO:0000313" key="1">
    <source>
        <dbReference type="EMBL" id="CEI60167.1"/>
    </source>
</evidence>
<dbReference type="PANTHER" id="PTHR14097">
    <property type="entry name" value="OXIDOREDUCTASE HTATIP2"/>
    <property type="match status" value="1"/>
</dbReference>
<dbReference type="PANTHER" id="PTHR14097:SF9">
    <property type="entry name" value="EPIMERASE, PUTATIVE (AFU_ORTHOLOGUE AFUA_8G07320)-RELATED"/>
    <property type="match status" value="1"/>
</dbReference>
<keyword evidence="2" id="KW-1185">Reference proteome</keyword>
<dbReference type="Gene3D" id="3.40.50.720">
    <property type="entry name" value="NAD(P)-binding Rossmann-like Domain"/>
    <property type="match status" value="1"/>
</dbReference>
<dbReference type="RefSeq" id="XP_025583887.1">
    <property type="nucleotide sequence ID" value="XM_025732929.1"/>
</dbReference>
<protein>
    <recommendedName>
        <fullName evidence="3">NAD(P)-binding domain-containing protein</fullName>
    </recommendedName>
</protein>